<dbReference type="Gene3D" id="3.30.70.270">
    <property type="match status" value="1"/>
</dbReference>
<gene>
    <name evidence="3" type="ORF">DENOEST_2292</name>
</gene>
<dbReference type="RefSeq" id="WP_145771308.1">
    <property type="nucleotide sequence ID" value="NZ_LR778301.1"/>
</dbReference>
<dbReference type="SMART" id="SM00448">
    <property type="entry name" value="REC"/>
    <property type="match status" value="2"/>
</dbReference>
<dbReference type="InterPro" id="IPR043128">
    <property type="entry name" value="Rev_trsase/Diguanyl_cyclase"/>
</dbReference>
<keyword evidence="4" id="KW-1185">Reference proteome</keyword>
<reference evidence="3 4" key="1">
    <citation type="submission" date="2020-03" db="EMBL/GenBank/DDBJ databases">
        <authorList>
            <consortium name="Genoscope - CEA"/>
            <person name="William W."/>
        </authorList>
    </citation>
    <scope>NUCLEOTIDE SEQUENCE [LARGE SCALE GENOMIC DNA]</scope>
    <source>
        <strain evidence="4">DSM 16959</strain>
    </source>
</reference>
<dbReference type="InterPro" id="IPR011006">
    <property type="entry name" value="CheY-like_superfamily"/>
</dbReference>
<dbReference type="InterPro" id="IPR029016">
    <property type="entry name" value="GAF-like_dom_sf"/>
</dbReference>
<dbReference type="Proteomes" id="UP000515733">
    <property type="component" value="Chromosome"/>
</dbReference>
<evidence type="ECO:0000313" key="4">
    <source>
        <dbReference type="Proteomes" id="UP000515733"/>
    </source>
</evidence>
<dbReference type="CDD" id="cd01949">
    <property type="entry name" value="GGDEF"/>
    <property type="match status" value="1"/>
</dbReference>
<keyword evidence="1" id="KW-0808">Transferase</keyword>
<dbReference type="InterPro" id="IPR052155">
    <property type="entry name" value="Biofilm_reg_signaling"/>
</dbReference>
<dbReference type="EMBL" id="LR778301">
    <property type="protein sequence ID" value="CAB1369457.1"/>
    <property type="molecule type" value="Genomic_DNA"/>
</dbReference>
<organism evidence="3 4">
    <name type="scientific">Denitratisoma oestradiolicum</name>
    <dbReference type="NCBI Taxonomy" id="311182"/>
    <lineage>
        <taxon>Bacteria</taxon>
        <taxon>Pseudomonadati</taxon>
        <taxon>Pseudomonadota</taxon>
        <taxon>Betaproteobacteria</taxon>
        <taxon>Nitrosomonadales</taxon>
        <taxon>Sterolibacteriaceae</taxon>
        <taxon>Denitratisoma</taxon>
    </lineage>
</organism>
<dbReference type="InterPro" id="IPR001789">
    <property type="entry name" value="Sig_transdc_resp-reg_receiver"/>
</dbReference>
<evidence type="ECO:0000313" key="3">
    <source>
        <dbReference type="EMBL" id="CAB1369457.1"/>
    </source>
</evidence>
<dbReference type="InterPro" id="IPR001633">
    <property type="entry name" value="EAL_dom"/>
</dbReference>
<dbReference type="InterPro" id="IPR035919">
    <property type="entry name" value="EAL_sf"/>
</dbReference>
<dbReference type="PROSITE" id="PS50110">
    <property type="entry name" value="RESPONSE_REGULATORY"/>
    <property type="match status" value="2"/>
</dbReference>
<dbReference type="KEGG" id="doe:DENOEST_2292"/>
<sequence>METKRNENSNVDILVVEDSPTQAEQLCYLLQQHGYATRRAANGRLGLEEVRRQRPTLVISDIVMPEMDGYALCRAIKADTALKDIPVVIVTSLAGIQDIARSLECGADNFIRKPYEPKALLARIEYILLNLELRKGRRVSIGLEIYLGGQKHYITSDREQIIDLLISTYEEAVRMNEELQLQQTEIARSNQTLSGLYRIADELNRVTTPSEVCELALQAAMDLPKFEAGWIYLADDQGAYRLSAICNQNGIAAIPPEHYPGWAPGARSAAAEGRHASIPLVQAERHLGMIQLLAVEGEDFDTDDLKFLDTIGNQVSVALERARLHQHLESLVAQRTAALQAEVVERRLAEEKVVSLNRIYAMLSGINTLIVRVHEQGELFRESCRIAVEFGGFGLAWVGLVDPDSYQVQPTAWYSANWGDNSHEPTLENFGDLDGTLIGEVMRQQQPLTCRDLELSPGIPLADAAVQNGYPALCILPLMTHGQTVAMLFLYARSPEVFDAGEMKLLEELAGDVSFALDHIAKEERINYLAYYDALTGLPNRDLLMDRLHQGIGLAQRQGRGGAVAFIDLDRFKIINDGLGHHIGDKLLRDIGGLLSGILREGDTLGRLAADKFVMIISDLADGEDPTSIIEQIQATLRKPGPGALENARLTASIGISHYPRDSDDPTTLIKYAELAMYQAKEQGGNQHAVFTPELDSRVSERLHLQNRLATALEAGEFVIHYQPQVDATNGVICGMEALIRWNHPEYGLVPPGQFIPVAEESGLIIPIGEWVLREACRQNQAWRDEGLSDFSVSVNLSVAQFRDTGLLTLVRHALDETGLDPHYLELELTESTMMDNPERLITFLEQTRKLGVQIAIDDFGTGYSSLNYLRRLPLDRLKVDYSFVRDITNDPASASICRAIIAIAHNLRLGVVAEGVESEAQASYLARHYCDSLQGYYFSKPFGAEEITALLRQREPLMKFAIEANARRTLLVLDDEENVRNSLRRLLRGDGYNILTAASPMEAFDLLAKHEVWVILADQRMPEMSGTEFLRRVKDIYPNAIRIVLSGYTDLETVTESVNQGAVYKLLFKPWDNEVLRQTLHDAFWQYELSRGMATDWYTGGNSSGNGHG</sequence>
<dbReference type="CDD" id="cd17569">
    <property type="entry name" value="REC_HupR-like"/>
    <property type="match status" value="1"/>
</dbReference>
<dbReference type="Pfam" id="PF13185">
    <property type="entry name" value="GAF_2"/>
    <property type="match status" value="2"/>
</dbReference>
<proteinExistence type="predicted"/>
<dbReference type="PROSITE" id="PS50883">
    <property type="entry name" value="EAL"/>
    <property type="match status" value="1"/>
</dbReference>
<accession>A0A6S6XYL3</accession>
<dbReference type="SMART" id="SM00052">
    <property type="entry name" value="EAL"/>
    <property type="match status" value="1"/>
</dbReference>
<dbReference type="InterPro" id="IPR029787">
    <property type="entry name" value="Nucleotide_cyclase"/>
</dbReference>
<name>A0A6S6XYL3_9PROT</name>
<dbReference type="AlphaFoldDB" id="A0A6S6XYL3"/>
<evidence type="ECO:0000256" key="2">
    <source>
        <dbReference type="ARBA" id="ARBA00022777"/>
    </source>
</evidence>
<dbReference type="PANTHER" id="PTHR44757">
    <property type="entry name" value="DIGUANYLATE CYCLASE DGCP"/>
    <property type="match status" value="1"/>
</dbReference>
<dbReference type="Pfam" id="PF00563">
    <property type="entry name" value="EAL"/>
    <property type="match status" value="1"/>
</dbReference>
<protein>
    <submittedName>
        <fullName evidence="3">Diguanylate cyclase (GGDEF) domain-containing protein</fullName>
    </submittedName>
</protein>
<dbReference type="GO" id="GO:0016301">
    <property type="term" value="F:kinase activity"/>
    <property type="evidence" value="ECO:0007669"/>
    <property type="project" value="UniProtKB-KW"/>
</dbReference>
<dbReference type="NCBIfam" id="TIGR00254">
    <property type="entry name" value="GGDEF"/>
    <property type="match status" value="1"/>
</dbReference>
<dbReference type="SUPFAM" id="SSF55073">
    <property type="entry name" value="Nucleotide cyclase"/>
    <property type="match status" value="1"/>
</dbReference>
<dbReference type="SUPFAM" id="SSF52172">
    <property type="entry name" value="CheY-like"/>
    <property type="match status" value="2"/>
</dbReference>
<dbReference type="SUPFAM" id="SSF141868">
    <property type="entry name" value="EAL domain-like"/>
    <property type="match status" value="1"/>
</dbReference>
<dbReference type="SMART" id="SM00065">
    <property type="entry name" value="GAF"/>
    <property type="match status" value="2"/>
</dbReference>
<dbReference type="GO" id="GO:0000160">
    <property type="term" value="P:phosphorelay signal transduction system"/>
    <property type="evidence" value="ECO:0007669"/>
    <property type="project" value="InterPro"/>
</dbReference>
<dbReference type="Pfam" id="PF00072">
    <property type="entry name" value="Response_reg"/>
    <property type="match status" value="2"/>
</dbReference>
<dbReference type="FunFam" id="3.20.20.450:FF:000001">
    <property type="entry name" value="Cyclic di-GMP phosphodiesterase yahA"/>
    <property type="match status" value="1"/>
</dbReference>
<dbReference type="SUPFAM" id="SSF55781">
    <property type="entry name" value="GAF domain-like"/>
    <property type="match status" value="2"/>
</dbReference>
<dbReference type="Gene3D" id="3.30.450.40">
    <property type="match status" value="2"/>
</dbReference>
<dbReference type="SMART" id="SM00267">
    <property type="entry name" value="GGDEF"/>
    <property type="match status" value="1"/>
</dbReference>
<dbReference type="PROSITE" id="PS50887">
    <property type="entry name" value="GGDEF"/>
    <property type="match status" value="1"/>
</dbReference>
<keyword evidence="2" id="KW-0418">Kinase</keyword>
<dbReference type="Gene3D" id="3.40.50.2300">
    <property type="match status" value="2"/>
</dbReference>
<dbReference type="InterPro" id="IPR003018">
    <property type="entry name" value="GAF"/>
</dbReference>
<dbReference type="OrthoDB" id="9813903at2"/>
<dbReference type="Gene3D" id="3.20.20.450">
    <property type="entry name" value="EAL domain"/>
    <property type="match status" value="1"/>
</dbReference>
<dbReference type="PANTHER" id="PTHR44757:SF2">
    <property type="entry name" value="BIOFILM ARCHITECTURE MAINTENANCE PROTEIN MBAA"/>
    <property type="match status" value="1"/>
</dbReference>
<dbReference type="InterPro" id="IPR000160">
    <property type="entry name" value="GGDEF_dom"/>
</dbReference>
<dbReference type="CDD" id="cd01948">
    <property type="entry name" value="EAL"/>
    <property type="match status" value="1"/>
</dbReference>
<dbReference type="Pfam" id="PF00990">
    <property type="entry name" value="GGDEF"/>
    <property type="match status" value="1"/>
</dbReference>
<evidence type="ECO:0000256" key="1">
    <source>
        <dbReference type="ARBA" id="ARBA00022679"/>
    </source>
</evidence>